<protein>
    <submittedName>
        <fullName evidence="1">Uncharacterized protein</fullName>
    </submittedName>
</protein>
<feature type="non-terminal residue" evidence="1">
    <location>
        <position position="175"/>
    </location>
</feature>
<reference evidence="1 2" key="1">
    <citation type="submission" date="2024-05" db="EMBL/GenBank/DDBJ databases">
        <title>Genome sequencing and assembly of Indian major carp, Cirrhinus mrigala (Hamilton, 1822).</title>
        <authorList>
            <person name="Mohindra V."/>
            <person name="Chowdhury L.M."/>
            <person name="Lal K."/>
            <person name="Jena J.K."/>
        </authorList>
    </citation>
    <scope>NUCLEOTIDE SEQUENCE [LARGE SCALE GENOMIC DNA]</scope>
    <source>
        <strain evidence="1">CM1030</strain>
        <tissue evidence="1">Blood</tissue>
    </source>
</reference>
<gene>
    <name evidence="1" type="ORF">M9458_029862</name>
</gene>
<keyword evidence="2" id="KW-1185">Reference proteome</keyword>
<comment type="caution">
    <text evidence="1">The sequence shown here is derived from an EMBL/GenBank/DDBJ whole genome shotgun (WGS) entry which is preliminary data.</text>
</comment>
<sequence length="175" mass="19843">LLCPFGLSLAYLFVYITPLLDSTCPSQLTMWASRIYLWTAIAWTLLSLFHRPVTGLLQYSATELLWLRGHLSVAPLAVLLLHPDIALLPRQRYTHRGSRRNYHFDNPNGIKSFWSTTRHPLRGTDQSVDHSVLASLARLDNTNTSCKHNIAVNFGLLNIRSLTSKEHLIQDLLIG</sequence>
<dbReference type="AlphaFoldDB" id="A0ABD0PIJ9"/>
<evidence type="ECO:0000313" key="1">
    <source>
        <dbReference type="EMBL" id="KAL0173894.1"/>
    </source>
</evidence>
<organism evidence="1 2">
    <name type="scientific">Cirrhinus mrigala</name>
    <name type="common">Mrigala</name>
    <dbReference type="NCBI Taxonomy" id="683832"/>
    <lineage>
        <taxon>Eukaryota</taxon>
        <taxon>Metazoa</taxon>
        <taxon>Chordata</taxon>
        <taxon>Craniata</taxon>
        <taxon>Vertebrata</taxon>
        <taxon>Euteleostomi</taxon>
        <taxon>Actinopterygii</taxon>
        <taxon>Neopterygii</taxon>
        <taxon>Teleostei</taxon>
        <taxon>Ostariophysi</taxon>
        <taxon>Cypriniformes</taxon>
        <taxon>Cyprinidae</taxon>
        <taxon>Labeoninae</taxon>
        <taxon>Labeonini</taxon>
        <taxon>Cirrhinus</taxon>
    </lineage>
</organism>
<feature type="non-terminal residue" evidence="1">
    <location>
        <position position="1"/>
    </location>
</feature>
<evidence type="ECO:0000313" key="2">
    <source>
        <dbReference type="Proteomes" id="UP001529510"/>
    </source>
</evidence>
<proteinExistence type="predicted"/>
<accession>A0ABD0PIJ9</accession>
<dbReference type="Proteomes" id="UP001529510">
    <property type="component" value="Unassembled WGS sequence"/>
</dbReference>
<name>A0ABD0PIJ9_CIRMR</name>
<dbReference type="EMBL" id="JAMKFB020000015">
    <property type="protein sequence ID" value="KAL0173894.1"/>
    <property type="molecule type" value="Genomic_DNA"/>
</dbReference>